<feature type="chain" id="PRO_5010191275" description="DUF4136 domain-containing protein" evidence="1">
    <location>
        <begin position="21"/>
        <end position="217"/>
    </location>
</feature>
<gene>
    <name evidence="2" type="ORF">SAMN04487906_0336</name>
</gene>
<protein>
    <recommendedName>
        <fullName evidence="4">DUF4136 domain-containing protein</fullName>
    </recommendedName>
</protein>
<evidence type="ECO:0000256" key="1">
    <source>
        <dbReference type="SAM" id="SignalP"/>
    </source>
</evidence>
<dbReference type="Proteomes" id="UP000183209">
    <property type="component" value="Unassembled WGS sequence"/>
</dbReference>
<keyword evidence="1" id="KW-0732">Signal</keyword>
<dbReference type="OrthoDB" id="5432319at2"/>
<dbReference type="RefSeq" id="WP_074976486.1">
    <property type="nucleotide sequence ID" value="NZ_FPAG01000001.1"/>
</dbReference>
<feature type="signal peptide" evidence="1">
    <location>
        <begin position="1"/>
        <end position="20"/>
    </location>
</feature>
<sequence length="217" mass="24383">MKSKLLLVIGLVMVACGSNTKITGAWTNKEKLENKSFSSVFIAVLSSNTAAKTLLEDQLGYEAQQAGIKAIKSHNTFRTTFTKESKPSKEELLSVIRGTNSETIFTVVLKDQQSETRYVPGTTNYAMGYAPLGYYGYYGSFWGYYNNIYPYAYDPGYYTTDKVYYLESNLYDANTEELLWSAQSKTYNPSDLDNFVEGYTSAIIKELVKDGVLKSIK</sequence>
<accession>A0A1I6PJL8</accession>
<dbReference type="EMBL" id="FPAG01000001">
    <property type="protein sequence ID" value="SFS40394.1"/>
    <property type="molecule type" value="Genomic_DNA"/>
</dbReference>
<name>A0A1I6PJL8_9FLAO</name>
<dbReference type="AlphaFoldDB" id="A0A1I6PJL8"/>
<dbReference type="PROSITE" id="PS51257">
    <property type="entry name" value="PROKAR_LIPOPROTEIN"/>
    <property type="match status" value="1"/>
</dbReference>
<reference evidence="2 3" key="1">
    <citation type="submission" date="2016-10" db="EMBL/GenBank/DDBJ databases">
        <authorList>
            <person name="de Groot N.N."/>
        </authorList>
    </citation>
    <scope>NUCLEOTIDE SEQUENCE [LARGE SCALE GENOMIC DNA]</scope>
    <source>
        <strain evidence="2 3">CGMCC 1.6114</strain>
    </source>
</reference>
<evidence type="ECO:0008006" key="4">
    <source>
        <dbReference type="Google" id="ProtNLM"/>
    </source>
</evidence>
<organism evidence="2 3">
    <name type="scientific">Zhouia amylolytica</name>
    <dbReference type="NCBI Taxonomy" id="376730"/>
    <lineage>
        <taxon>Bacteria</taxon>
        <taxon>Pseudomonadati</taxon>
        <taxon>Bacteroidota</taxon>
        <taxon>Flavobacteriia</taxon>
        <taxon>Flavobacteriales</taxon>
        <taxon>Flavobacteriaceae</taxon>
        <taxon>Zhouia</taxon>
    </lineage>
</organism>
<evidence type="ECO:0000313" key="2">
    <source>
        <dbReference type="EMBL" id="SFS40394.1"/>
    </source>
</evidence>
<evidence type="ECO:0000313" key="3">
    <source>
        <dbReference type="Proteomes" id="UP000183209"/>
    </source>
</evidence>
<proteinExistence type="predicted"/>